<keyword evidence="3" id="KW-1185">Reference proteome</keyword>
<evidence type="ECO:0000259" key="1">
    <source>
        <dbReference type="Pfam" id="PF04149"/>
    </source>
</evidence>
<dbReference type="Proteomes" id="UP000295281">
    <property type="component" value="Unassembled WGS sequence"/>
</dbReference>
<protein>
    <submittedName>
        <fullName evidence="2">Uncharacterized protein DUF397</fullName>
    </submittedName>
</protein>
<organism evidence="2 3">
    <name type="scientific">Actinorugispora endophytica</name>
    <dbReference type="NCBI Taxonomy" id="1605990"/>
    <lineage>
        <taxon>Bacteria</taxon>
        <taxon>Bacillati</taxon>
        <taxon>Actinomycetota</taxon>
        <taxon>Actinomycetes</taxon>
        <taxon>Streptosporangiales</taxon>
        <taxon>Nocardiopsidaceae</taxon>
        <taxon>Actinorugispora</taxon>
    </lineage>
</organism>
<feature type="domain" description="DUF397" evidence="1">
    <location>
        <begin position="9"/>
        <end position="62"/>
    </location>
</feature>
<name>A0A4R6V0N1_9ACTN</name>
<gene>
    <name evidence="2" type="ORF">EV190_1075</name>
</gene>
<sequence length="66" mass="7244">MTDHPFTDADFHKSDRSGDVGCVEAAITHHIPEIVGLRDSIHPHSTVLAFSNREWLAFTTGLATTI</sequence>
<evidence type="ECO:0000313" key="2">
    <source>
        <dbReference type="EMBL" id="TDQ52175.1"/>
    </source>
</evidence>
<dbReference type="OrthoDB" id="3431746at2"/>
<evidence type="ECO:0000313" key="3">
    <source>
        <dbReference type="Proteomes" id="UP000295281"/>
    </source>
</evidence>
<proteinExistence type="predicted"/>
<dbReference type="EMBL" id="SNYN01000007">
    <property type="protein sequence ID" value="TDQ52175.1"/>
    <property type="molecule type" value="Genomic_DNA"/>
</dbReference>
<reference evidence="2 3" key="1">
    <citation type="submission" date="2019-03" db="EMBL/GenBank/DDBJ databases">
        <title>Genomic Encyclopedia of Type Strains, Phase IV (KMG-IV): sequencing the most valuable type-strain genomes for metagenomic binning, comparative biology and taxonomic classification.</title>
        <authorList>
            <person name="Goeker M."/>
        </authorList>
    </citation>
    <scope>NUCLEOTIDE SEQUENCE [LARGE SCALE GENOMIC DNA]</scope>
    <source>
        <strain evidence="2 3">DSM 46770</strain>
    </source>
</reference>
<dbReference type="InterPro" id="IPR007278">
    <property type="entry name" value="DUF397"/>
</dbReference>
<accession>A0A4R6V0N1</accession>
<comment type="caution">
    <text evidence="2">The sequence shown here is derived from an EMBL/GenBank/DDBJ whole genome shotgun (WGS) entry which is preliminary data.</text>
</comment>
<dbReference type="RefSeq" id="WP_133741531.1">
    <property type="nucleotide sequence ID" value="NZ_SNYN01000007.1"/>
</dbReference>
<dbReference type="Pfam" id="PF04149">
    <property type="entry name" value="DUF397"/>
    <property type="match status" value="1"/>
</dbReference>
<dbReference type="AlphaFoldDB" id="A0A4R6V0N1"/>